<evidence type="ECO:0000313" key="3">
    <source>
        <dbReference type="Proteomes" id="UP001228905"/>
    </source>
</evidence>
<keyword evidence="1" id="KW-0812">Transmembrane</keyword>
<sequence>MYATLSSRLPKLAATLICAAIEALAIVLVVLLSDTPFGAFSYMKL</sequence>
<proteinExistence type="predicted"/>
<organism evidence="2 3">
    <name type="scientific">Caulobacter ginsengisoli</name>
    <dbReference type="NCBI Taxonomy" id="400775"/>
    <lineage>
        <taxon>Bacteria</taxon>
        <taxon>Pseudomonadati</taxon>
        <taxon>Pseudomonadota</taxon>
        <taxon>Alphaproteobacteria</taxon>
        <taxon>Caulobacterales</taxon>
        <taxon>Caulobacteraceae</taxon>
        <taxon>Caulobacter</taxon>
    </lineage>
</organism>
<dbReference type="EMBL" id="JAUSVS010000008">
    <property type="protein sequence ID" value="MDQ0465752.1"/>
    <property type="molecule type" value="Genomic_DNA"/>
</dbReference>
<comment type="caution">
    <text evidence="2">The sequence shown here is derived from an EMBL/GenBank/DDBJ whole genome shotgun (WGS) entry which is preliminary data.</text>
</comment>
<name>A0ABU0IXS1_9CAUL</name>
<feature type="transmembrane region" description="Helical" evidence="1">
    <location>
        <begin position="12"/>
        <end position="33"/>
    </location>
</feature>
<accession>A0ABU0IXS1</accession>
<evidence type="ECO:0000313" key="2">
    <source>
        <dbReference type="EMBL" id="MDQ0465752.1"/>
    </source>
</evidence>
<evidence type="ECO:0000256" key="1">
    <source>
        <dbReference type="SAM" id="Phobius"/>
    </source>
</evidence>
<dbReference type="RefSeq" id="WP_307351343.1">
    <property type="nucleotide sequence ID" value="NZ_JAUSVS010000008.1"/>
</dbReference>
<protein>
    <submittedName>
        <fullName evidence="2">Uncharacterized protein</fullName>
    </submittedName>
</protein>
<gene>
    <name evidence="2" type="ORF">QO010_003544</name>
</gene>
<keyword evidence="1" id="KW-0472">Membrane</keyword>
<keyword evidence="1" id="KW-1133">Transmembrane helix</keyword>
<reference evidence="2 3" key="1">
    <citation type="submission" date="2023-07" db="EMBL/GenBank/DDBJ databases">
        <title>Genomic Encyclopedia of Type Strains, Phase IV (KMG-IV): sequencing the most valuable type-strain genomes for metagenomic binning, comparative biology and taxonomic classification.</title>
        <authorList>
            <person name="Goeker M."/>
        </authorList>
    </citation>
    <scope>NUCLEOTIDE SEQUENCE [LARGE SCALE GENOMIC DNA]</scope>
    <source>
        <strain evidence="2 3">DSM 18695</strain>
    </source>
</reference>
<dbReference type="Proteomes" id="UP001228905">
    <property type="component" value="Unassembled WGS sequence"/>
</dbReference>
<keyword evidence="3" id="KW-1185">Reference proteome</keyword>